<dbReference type="InterPro" id="IPR010262">
    <property type="entry name" value="Arylsulfotransferase_bact"/>
</dbReference>
<gene>
    <name evidence="2" type="ORF">N1F79_00105</name>
</gene>
<dbReference type="RefSeq" id="WP_303308527.1">
    <property type="nucleotide sequence ID" value="NZ_JAODOP010000001.1"/>
</dbReference>
<keyword evidence="3" id="KW-1185">Reference proteome</keyword>
<protein>
    <submittedName>
        <fullName evidence="2">Aryl-sulfate sulfotransferase</fullName>
    </submittedName>
</protein>
<dbReference type="Pfam" id="PF05935">
    <property type="entry name" value="Arylsulfotrans"/>
    <property type="match status" value="1"/>
</dbReference>
<dbReference type="Proteomes" id="UP001337305">
    <property type="component" value="Unassembled WGS sequence"/>
</dbReference>
<evidence type="ECO:0000256" key="1">
    <source>
        <dbReference type="SAM" id="SignalP"/>
    </source>
</evidence>
<dbReference type="PANTHER" id="PTHR35340">
    <property type="entry name" value="PQQ ENZYME REPEAT PROTEIN-RELATED"/>
    <property type="match status" value="1"/>
</dbReference>
<dbReference type="Gene3D" id="2.130.10.10">
    <property type="entry name" value="YVTN repeat-like/Quinoprotein amine dehydrogenase"/>
    <property type="match status" value="1"/>
</dbReference>
<dbReference type="InterPro" id="IPR015943">
    <property type="entry name" value="WD40/YVTN_repeat-like_dom_sf"/>
</dbReference>
<dbReference type="PROSITE" id="PS51257">
    <property type="entry name" value="PROKAR_LIPOPROTEIN"/>
    <property type="match status" value="1"/>
</dbReference>
<feature type="chain" id="PRO_5046671703" evidence="1">
    <location>
        <begin position="23"/>
        <end position="446"/>
    </location>
</feature>
<dbReference type="SUPFAM" id="SSF63829">
    <property type="entry name" value="Calcium-dependent phosphotriesterase"/>
    <property type="match status" value="1"/>
</dbReference>
<reference evidence="2 3" key="1">
    <citation type="submission" date="2022-09" db="EMBL/GenBank/DDBJ databases">
        <title>Genome sequencing of Flavivirga sp. MEBiC05379.</title>
        <authorList>
            <person name="Oh H.-M."/>
            <person name="Kwon K.K."/>
            <person name="Park M.J."/>
            <person name="Yang S.-H."/>
        </authorList>
    </citation>
    <scope>NUCLEOTIDE SEQUENCE [LARGE SCALE GENOMIC DNA]</scope>
    <source>
        <strain evidence="2 3">MEBiC05379</strain>
    </source>
</reference>
<dbReference type="EMBL" id="JAODOP010000001">
    <property type="protein sequence ID" value="MEF3831517.1"/>
    <property type="molecule type" value="Genomic_DNA"/>
</dbReference>
<sequence>MISKRINNIVYALILVFFTACTSDDSVETNNAIDAHVLVFNSMPFNATLKIKSTSFLTVSIDVYNEDSSELIWTYSNVEINDEPKNIVIGNLRELKSYHYKIRHDQEVLFKGNFTMLESPGWIADSSSFNVSGELILDGKSMLFNKMSMPSGVFVVDENGKTLWARSSDNFIKMVKLTHRETILTLEDNTGNQLGSGNIILETTFSGDTLTYLKQGVNDFKHMAHHDVLLNNQGNFAYINDIPKDNNYVVDGVSVLNPNGQKIWEWETTPYISIPTLNNNEFVQPWGNSLTIDESDDNYIVSFRNLNQIWKVHSLTGDVIWSIGKEGTILLEGNDAFMFQHHAQMVSDNKLLLFDNGSLEDRSYSRIVVYTIDFDNNEASLTTNIKLSNTLFSPFMGAVQLLPNGFLVTSSMTGKIARLNNNGEVLGQLDFSDRIFRASIIENYFE</sequence>
<keyword evidence="1" id="KW-0732">Signal</keyword>
<name>A0ABU7XLD3_9FLAO</name>
<dbReference type="PANTHER" id="PTHR35340:SF5">
    <property type="entry name" value="ASST-DOMAIN-CONTAINING PROTEIN"/>
    <property type="match status" value="1"/>
</dbReference>
<dbReference type="InterPro" id="IPR053143">
    <property type="entry name" value="Arylsulfate_ST"/>
</dbReference>
<evidence type="ECO:0000313" key="3">
    <source>
        <dbReference type="Proteomes" id="UP001337305"/>
    </source>
</evidence>
<comment type="caution">
    <text evidence="2">The sequence shown here is derived from an EMBL/GenBank/DDBJ whole genome shotgun (WGS) entry which is preliminary data.</text>
</comment>
<proteinExistence type="predicted"/>
<accession>A0ABU7XLD3</accession>
<organism evidence="2 3">
    <name type="scientific">Flavivirga spongiicola</name>
    <dbReference type="NCBI Taxonomy" id="421621"/>
    <lineage>
        <taxon>Bacteria</taxon>
        <taxon>Pseudomonadati</taxon>
        <taxon>Bacteroidota</taxon>
        <taxon>Flavobacteriia</taxon>
        <taxon>Flavobacteriales</taxon>
        <taxon>Flavobacteriaceae</taxon>
        <taxon>Flavivirga</taxon>
    </lineage>
</organism>
<evidence type="ECO:0000313" key="2">
    <source>
        <dbReference type="EMBL" id="MEF3831517.1"/>
    </source>
</evidence>
<feature type="signal peptide" evidence="1">
    <location>
        <begin position="1"/>
        <end position="22"/>
    </location>
</feature>